<dbReference type="EMBL" id="QURR01000046">
    <property type="protein sequence ID" value="RGE39729.1"/>
    <property type="molecule type" value="Genomic_DNA"/>
</dbReference>
<dbReference type="AlphaFoldDB" id="A0A373F8F6"/>
<feature type="chain" id="PRO_5016918952" evidence="1">
    <location>
        <begin position="27"/>
        <end position="158"/>
    </location>
</feature>
<comment type="caution">
    <text evidence="2">The sequence shown here is derived from an EMBL/GenBank/DDBJ whole genome shotgun (WGS) entry which is preliminary data.</text>
</comment>
<dbReference type="Proteomes" id="UP000261948">
    <property type="component" value="Unassembled WGS sequence"/>
</dbReference>
<evidence type="ECO:0000313" key="3">
    <source>
        <dbReference type="Proteomes" id="UP000261948"/>
    </source>
</evidence>
<dbReference type="OrthoDB" id="8997932at2"/>
<gene>
    <name evidence="2" type="ORF">DZC30_21460</name>
</gene>
<feature type="signal peptide" evidence="1">
    <location>
        <begin position="1"/>
        <end position="26"/>
    </location>
</feature>
<keyword evidence="1" id="KW-0732">Signal</keyword>
<accession>A0A373F8F6</accession>
<name>A0A373F8F6_COMTE</name>
<organism evidence="2 3">
    <name type="scientific">Comamonas testosteroni</name>
    <name type="common">Pseudomonas testosteroni</name>
    <dbReference type="NCBI Taxonomy" id="285"/>
    <lineage>
        <taxon>Bacteria</taxon>
        <taxon>Pseudomonadati</taxon>
        <taxon>Pseudomonadota</taxon>
        <taxon>Betaproteobacteria</taxon>
        <taxon>Burkholderiales</taxon>
        <taxon>Comamonadaceae</taxon>
        <taxon>Comamonas</taxon>
    </lineage>
</organism>
<keyword evidence="3" id="KW-1185">Reference proteome</keyword>
<evidence type="ECO:0000256" key="1">
    <source>
        <dbReference type="SAM" id="SignalP"/>
    </source>
</evidence>
<sequence>MRCARPTFCQIATGLAALLIQAPASAVGNACTTSEQQLWACEANGKLYTLCASADLGPQTCTLQYRVYQGATLEFAYPAKASHPRRLFKLTLMPRGAAMNFKNGTYEYQIAEPLAGRTEISVRQGSRTLARFDCVDFTDTLTETSTQNFLATLGVYDR</sequence>
<evidence type="ECO:0000313" key="2">
    <source>
        <dbReference type="EMBL" id="RGE39729.1"/>
    </source>
</evidence>
<protein>
    <submittedName>
        <fullName evidence="2">Uncharacterized protein</fullName>
    </submittedName>
</protein>
<proteinExistence type="predicted"/>
<reference evidence="2 3" key="1">
    <citation type="submission" date="2018-08" db="EMBL/GenBank/DDBJ databases">
        <title>Comamonas testosteroni strain SWCO2.</title>
        <authorList>
            <person name="Jiang N."/>
            <person name="Zhang X.Z."/>
        </authorList>
    </citation>
    <scope>NUCLEOTIDE SEQUENCE [LARGE SCALE GENOMIC DNA]</scope>
    <source>
        <strain evidence="2 3">SWCO2</strain>
    </source>
</reference>